<comment type="caution">
    <text evidence="2">The sequence shown here is derived from an EMBL/GenBank/DDBJ whole genome shotgun (WGS) entry which is preliminary data.</text>
</comment>
<evidence type="ECO:0000256" key="1">
    <source>
        <dbReference type="SAM" id="MobiDB-lite"/>
    </source>
</evidence>
<gene>
    <name evidence="2" type="ORF">Bpfe_026832</name>
</gene>
<dbReference type="EMBL" id="JASAOG010000212">
    <property type="protein sequence ID" value="KAK0043777.1"/>
    <property type="molecule type" value="Genomic_DNA"/>
</dbReference>
<dbReference type="Proteomes" id="UP001233172">
    <property type="component" value="Unassembled WGS sequence"/>
</dbReference>
<dbReference type="AlphaFoldDB" id="A0AAD8AXT0"/>
<organism evidence="2 3">
    <name type="scientific">Biomphalaria pfeifferi</name>
    <name type="common">Bloodfluke planorb</name>
    <name type="synonym">Freshwater snail</name>
    <dbReference type="NCBI Taxonomy" id="112525"/>
    <lineage>
        <taxon>Eukaryota</taxon>
        <taxon>Metazoa</taxon>
        <taxon>Spiralia</taxon>
        <taxon>Lophotrochozoa</taxon>
        <taxon>Mollusca</taxon>
        <taxon>Gastropoda</taxon>
        <taxon>Heterobranchia</taxon>
        <taxon>Euthyneura</taxon>
        <taxon>Panpulmonata</taxon>
        <taxon>Hygrophila</taxon>
        <taxon>Lymnaeoidea</taxon>
        <taxon>Planorbidae</taxon>
        <taxon>Biomphalaria</taxon>
    </lineage>
</organism>
<sequence>MCRHGSQGLSLNFTFIINLPAKVGINCTIFNYLNKMSASHDQPRPGIRALKRGGTNEKGIVEETLLGLKKEREKNEHEEIAFENGEKEGKKN</sequence>
<keyword evidence="3" id="KW-1185">Reference proteome</keyword>
<evidence type="ECO:0000313" key="2">
    <source>
        <dbReference type="EMBL" id="KAK0043777.1"/>
    </source>
</evidence>
<proteinExistence type="predicted"/>
<name>A0AAD8AXT0_BIOPF</name>
<evidence type="ECO:0000313" key="3">
    <source>
        <dbReference type="Proteomes" id="UP001233172"/>
    </source>
</evidence>
<reference evidence="2" key="1">
    <citation type="journal article" date="2023" name="PLoS Negl. Trop. Dis.">
        <title>A genome sequence for Biomphalaria pfeifferi, the major vector snail for the human-infecting parasite Schistosoma mansoni.</title>
        <authorList>
            <person name="Bu L."/>
            <person name="Lu L."/>
            <person name="Laidemitt M.R."/>
            <person name="Zhang S.M."/>
            <person name="Mutuku M."/>
            <person name="Mkoji G."/>
            <person name="Steinauer M."/>
            <person name="Loker E.S."/>
        </authorList>
    </citation>
    <scope>NUCLEOTIDE SEQUENCE</scope>
    <source>
        <strain evidence="2">KasaAsao</strain>
    </source>
</reference>
<reference evidence="2" key="2">
    <citation type="submission" date="2023-04" db="EMBL/GenBank/DDBJ databases">
        <authorList>
            <person name="Bu L."/>
            <person name="Lu L."/>
            <person name="Laidemitt M.R."/>
            <person name="Zhang S.M."/>
            <person name="Mutuku M."/>
            <person name="Mkoji G."/>
            <person name="Steinauer M."/>
            <person name="Loker E.S."/>
        </authorList>
    </citation>
    <scope>NUCLEOTIDE SEQUENCE</scope>
    <source>
        <strain evidence="2">KasaAsao</strain>
        <tissue evidence="2">Whole Snail</tissue>
    </source>
</reference>
<accession>A0AAD8AXT0</accession>
<feature type="region of interest" description="Disordered" evidence="1">
    <location>
        <begin position="72"/>
        <end position="92"/>
    </location>
</feature>
<protein>
    <submittedName>
        <fullName evidence="2">Uncharacterized protein</fullName>
    </submittedName>
</protein>